<evidence type="ECO:0000313" key="3">
    <source>
        <dbReference type="Proteomes" id="UP001150538"/>
    </source>
</evidence>
<accession>A0A9W8DT73</accession>
<feature type="compositionally biased region" description="Low complexity" evidence="1">
    <location>
        <begin position="8"/>
        <end position="36"/>
    </location>
</feature>
<gene>
    <name evidence="2" type="ORF">H4219_003544</name>
</gene>
<comment type="caution">
    <text evidence="2">The sequence shown here is derived from an EMBL/GenBank/DDBJ whole genome shotgun (WGS) entry which is preliminary data.</text>
</comment>
<protein>
    <submittedName>
        <fullName evidence="2">Uncharacterized protein</fullName>
    </submittedName>
</protein>
<keyword evidence="3" id="KW-1185">Reference proteome</keyword>
<reference evidence="2" key="1">
    <citation type="submission" date="2022-07" db="EMBL/GenBank/DDBJ databases">
        <title>Phylogenomic reconstructions and comparative analyses of Kickxellomycotina fungi.</title>
        <authorList>
            <person name="Reynolds N.K."/>
            <person name="Stajich J.E."/>
            <person name="Barry K."/>
            <person name="Grigoriev I.V."/>
            <person name="Crous P."/>
            <person name="Smith M.E."/>
        </authorList>
    </citation>
    <scope>NUCLEOTIDE SEQUENCE</scope>
    <source>
        <strain evidence="2">NBRC 100468</strain>
    </source>
</reference>
<feature type="region of interest" description="Disordered" evidence="1">
    <location>
        <begin position="1"/>
        <end position="66"/>
    </location>
</feature>
<organism evidence="2 3">
    <name type="scientific">Mycoemilia scoparia</name>
    <dbReference type="NCBI Taxonomy" id="417184"/>
    <lineage>
        <taxon>Eukaryota</taxon>
        <taxon>Fungi</taxon>
        <taxon>Fungi incertae sedis</taxon>
        <taxon>Zoopagomycota</taxon>
        <taxon>Kickxellomycotina</taxon>
        <taxon>Kickxellomycetes</taxon>
        <taxon>Kickxellales</taxon>
        <taxon>Kickxellaceae</taxon>
        <taxon>Mycoemilia</taxon>
    </lineage>
</organism>
<dbReference type="EMBL" id="JANBPU010000089">
    <property type="protein sequence ID" value="KAJ1916848.1"/>
    <property type="molecule type" value="Genomic_DNA"/>
</dbReference>
<evidence type="ECO:0000313" key="2">
    <source>
        <dbReference type="EMBL" id="KAJ1916848.1"/>
    </source>
</evidence>
<dbReference type="AlphaFoldDB" id="A0A9W8DT73"/>
<name>A0A9W8DT73_9FUNG</name>
<evidence type="ECO:0000256" key="1">
    <source>
        <dbReference type="SAM" id="MobiDB-lite"/>
    </source>
</evidence>
<proteinExistence type="predicted"/>
<sequence length="66" mass="6755">MARQPNFSSGNSSSSGSNNSGDGQGSSSSQGSLGPGSYTGDSVPDLELPESELQYTDPNEERSLRG</sequence>
<dbReference type="Proteomes" id="UP001150538">
    <property type="component" value="Unassembled WGS sequence"/>
</dbReference>